<dbReference type="Gene3D" id="3.40.50.1110">
    <property type="entry name" value="SGNH hydrolase"/>
    <property type="match status" value="1"/>
</dbReference>
<reference evidence="3" key="1">
    <citation type="submission" date="2018-03" db="EMBL/GenBank/DDBJ databases">
        <title>New taxa in the Lactobacillus gasseri group.</title>
        <authorList>
            <person name="Tanizawa Y."/>
            <person name="Tohno M."/>
            <person name="Endo A."/>
            <person name="Arita M."/>
        </authorList>
    </citation>
    <scope>NUCLEOTIDE SEQUENCE [LARGE SCALE GENOMIC DNA]</scope>
    <source>
        <strain evidence="3">DSM 24759</strain>
    </source>
</reference>
<dbReference type="PANTHER" id="PTHR14209:SF19">
    <property type="entry name" value="ISOAMYL ACETATE-HYDROLYZING ESTERASE 1 HOMOLOG"/>
    <property type="match status" value="1"/>
</dbReference>
<proteinExistence type="predicted"/>
<dbReference type="EMBL" id="BFBY01000001">
    <property type="protein sequence ID" value="GBG04144.1"/>
    <property type="molecule type" value="Genomic_DNA"/>
</dbReference>
<evidence type="ECO:0000259" key="1">
    <source>
        <dbReference type="Pfam" id="PF13472"/>
    </source>
</evidence>
<gene>
    <name evidence="2" type="ORF">LrDSM24759_00580</name>
</gene>
<evidence type="ECO:0000313" key="2">
    <source>
        <dbReference type="EMBL" id="GBG04144.1"/>
    </source>
</evidence>
<dbReference type="PANTHER" id="PTHR14209">
    <property type="entry name" value="ISOAMYL ACETATE-HYDROLYZING ESTERASE 1"/>
    <property type="match status" value="1"/>
</dbReference>
<name>A0A2Z6T5W5_9LACO</name>
<evidence type="ECO:0000313" key="3">
    <source>
        <dbReference type="Proteomes" id="UP000257317"/>
    </source>
</evidence>
<dbReference type="InterPro" id="IPR013830">
    <property type="entry name" value="SGNH_hydro"/>
</dbReference>
<organism evidence="2 3">
    <name type="scientific">Lactobacillus rodentium</name>
    <dbReference type="NCBI Taxonomy" id="947835"/>
    <lineage>
        <taxon>Bacteria</taxon>
        <taxon>Bacillati</taxon>
        <taxon>Bacillota</taxon>
        <taxon>Bacilli</taxon>
        <taxon>Lactobacillales</taxon>
        <taxon>Lactobacillaceae</taxon>
        <taxon>Lactobacillus</taxon>
    </lineage>
</organism>
<dbReference type="Proteomes" id="UP000257317">
    <property type="component" value="Unassembled WGS sequence"/>
</dbReference>
<accession>A0A2Z6T5W5</accession>
<sequence>MMSKEIILFGDSILAGYVNGHPSDHITKSLQDNFPNYNLINASIPGLTTEEAEDFLPNKVYIHNYALIILGLGTNDDSVYDGLNAGRYAYNLDHLVAKLDPNKIILMGPSYTNWKVNQNQSWPRTIQFSLIAEHCSVIHHLPFLNLNKEMVKTGHPNDLLQADGIHLNQAGNKLLVNQLTNLINKKIAE</sequence>
<dbReference type="SUPFAM" id="SSF52266">
    <property type="entry name" value="SGNH hydrolase"/>
    <property type="match status" value="1"/>
</dbReference>
<dbReference type="Pfam" id="PF13472">
    <property type="entry name" value="Lipase_GDSL_2"/>
    <property type="match status" value="1"/>
</dbReference>
<comment type="caution">
    <text evidence="2">The sequence shown here is derived from an EMBL/GenBank/DDBJ whole genome shotgun (WGS) entry which is preliminary data.</text>
</comment>
<keyword evidence="3" id="KW-1185">Reference proteome</keyword>
<dbReference type="InterPro" id="IPR036514">
    <property type="entry name" value="SGNH_hydro_sf"/>
</dbReference>
<protein>
    <submittedName>
        <fullName evidence="2">Esterase</fullName>
    </submittedName>
</protein>
<feature type="domain" description="SGNH hydrolase-type esterase" evidence="1">
    <location>
        <begin position="8"/>
        <end position="174"/>
    </location>
</feature>
<dbReference type="RefSeq" id="WP_245953313.1">
    <property type="nucleotide sequence ID" value="NZ_BFBY01000001.1"/>
</dbReference>
<dbReference type="AlphaFoldDB" id="A0A2Z6T5W5"/>
<dbReference type="InterPro" id="IPR045136">
    <property type="entry name" value="Iah1-like"/>
</dbReference>